<comment type="caution">
    <text evidence="1">The sequence shown here is derived from an EMBL/GenBank/DDBJ whole genome shotgun (WGS) entry which is preliminary data.</text>
</comment>
<sequence length="225" mass="25666">MDNPREDTPTDQYRTRGAFTLSAIRADAETQGMEAGFAAVHAELKTKHREQEDLEEQVQVHEAVISGCDRVVDRLVRSFDLRLFDLCNKNRDDPRYRRYFPEGLRSVTEADAREVEPKRVRALLKALDEDKDKPGFTPLHGEYSARLLGAVEAVEAADAACTKVEEELAFLKEKTIADVKRRWVEERIKLHADLTKKFPNDAARVESYFSRFAKPRKKKGATSEG</sequence>
<name>A0A4U1JMQ1_9BACT</name>
<dbReference type="OrthoDB" id="5504492at2"/>
<gene>
    <name evidence="1" type="ORF">E8A74_01745</name>
</gene>
<evidence type="ECO:0000313" key="1">
    <source>
        <dbReference type="EMBL" id="TKD13298.1"/>
    </source>
</evidence>
<evidence type="ECO:0000313" key="2">
    <source>
        <dbReference type="Proteomes" id="UP000309215"/>
    </source>
</evidence>
<protein>
    <submittedName>
        <fullName evidence="1">Uncharacterized protein</fullName>
    </submittedName>
</protein>
<dbReference type="EMBL" id="SSMQ01000001">
    <property type="protein sequence ID" value="TKD13298.1"/>
    <property type="molecule type" value="Genomic_DNA"/>
</dbReference>
<accession>A0A4U1JMQ1</accession>
<keyword evidence="2" id="KW-1185">Reference proteome</keyword>
<dbReference type="Proteomes" id="UP000309215">
    <property type="component" value="Unassembled WGS sequence"/>
</dbReference>
<proteinExistence type="predicted"/>
<organism evidence="1 2">
    <name type="scientific">Polyangium fumosum</name>
    <dbReference type="NCBI Taxonomy" id="889272"/>
    <lineage>
        <taxon>Bacteria</taxon>
        <taxon>Pseudomonadati</taxon>
        <taxon>Myxococcota</taxon>
        <taxon>Polyangia</taxon>
        <taxon>Polyangiales</taxon>
        <taxon>Polyangiaceae</taxon>
        <taxon>Polyangium</taxon>
    </lineage>
</organism>
<reference evidence="1 2" key="1">
    <citation type="submission" date="2019-04" db="EMBL/GenBank/DDBJ databases">
        <authorList>
            <person name="Li Y."/>
            <person name="Wang J."/>
        </authorList>
    </citation>
    <scope>NUCLEOTIDE SEQUENCE [LARGE SCALE GENOMIC DNA]</scope>
    <source>
        <strain evidence="1 2">DSM 14668</strain>
    </source>
</reference>
<dbReference type="AlphaFoldDB" id="A0A4U1JMQ1"/>
<dbReference type="RefSeq" id="WP_136927114.1">
    <property type="nucleotide sequence ID" value="NZ_SSMQ01000001.1"/>
</dbReference>